<evidence type="ECO:0000256" key="3">
    <source>
        <dbReference type="ARBA" id="ARBA00012175"/>
    </source>
</evidence>
<organism evidence="12 13">
    <name type="scientific">Ceratopteris richardii</name>
    <name type="common">Triangle waterfern</name>
    <dbReference type="NCBI Taxonomy" id="49495"/>
    <lineage>
        <taxon>Eukaryota</taxon>
        <taxon>Viridiplantae</taxon>
        <taxon>Streptophyta</taxon>
        <taxon>Embryophyta</taxon>
        <taxon>Tracheophyta</taxon>
        <taxon>Polypodiopsida</taxon>
        <taxon>Polypodiidae</taxon>
        <taxon>Polypodiales</taxon>
        <taxon>Pteridineae</taxon>
        <taxon>Pteridaceae</taxon>
        <taxon>Parkerioideae</taxon>
        <taxon>Ceratopteris</taxon>
    </lineage>
</organism>
<comment type="function">
    <text evidence="11">Removes the formyl group from the N-terminal Met of newly synthesized proteins.</text>
</comment>
<dbReference type="OrthoDB" id="276063at2759"/>
<dbReference type="NCBIfam" id="TIGR00079">
    <property type="entry name" value="pept_deformyl"/>
    <property type="match status" value="1"/>
</dbReference>
<evidence type="ECO:0000256" key="1">
    <source>
        <dbReference type="ARBA" id="ARBA00004229"/>
    </source>
</evidence>
<comment type="caution">
    <text evidence="12">The sequence shown here is derived from an EMBL/GenBank/DDBJ whole genome shotgun (WGS) entry which is preliminary data.</text>
</comment>
<comment type="subcellular location">
    <subcellularLocation>
        <location evidence="1 11">Plastid</location>
        <location evidence="1 11">Chloroplast</location>
    </subcellularLocation>
</comment>
<dbReference type="InterPro" id="IPR036821">
    <property type="entry name" value="Peptide_deformylase_sf"/>
</dbReference>
<accession>A0A8T2SD88</accession>
<evidence type="ECO:0000256" key="2">
    <source>
        <dbReference type="ARBA" id="ARBA00010759"/>
    </source>
</evidence>
<evidence type="ECO:0000256" key="6">
    <source>
        <dbReference type="ARBA" id="ARBA00022723"/>
    </source>
</evidence>
<evidence type="ECO:0000256" key="9">
    <source>
        <dbReference type="ARBA" id="ARBA00022946"/>
    </source>
</evidence>
<dbReference type="FunFam" id="3.90.45.10:FF:000006">
    <property type="entry name" value="Peptide deformylase"/>
    <property type="match status" value="1"/>
</dbReference>
<comment type="similarity">
    <text evidence="2 11">Belongs to the polypeptide deformylase family.</text>
</comment>
<gene>
    <name evidence="12" type="ORF">KP509_21G047700</name>
</gene>
<dbReference type="PANTHER" id="PTHR10458">
    <property type="entry name" value="PEPTIDE DEFORMYLASE"/>
    <property type="match status" value="1"/>
</dbReference>
<evidence type="ECO:0000256" key="8">
    <source>
        <dbReference type="ARBA" id="ARBA00022917"/>
    </source>
</evidence>
<dbReference type="EC" id="3.5.1.88" evidence="3 11"/>
<dbReference type="GO" id="GO:0046872">
    <property type="term" value="F:metal ion binding"/>
    <property type="evidence" value="ECO:0007669"/>
    <property type="project" value="UniProtKB-KW"/>
</dbReference>
<dbReference type="NCBIfam" id="NF001159">
    <property type="entry name" value="PRK00150.1-3"/>
    <property type="match status" value="1"/>
</dbReference>
<evidence type="ECO:0000256" key="5">
    <source>
        <dbReference type="ARBA" id="ARBA00022640"/>
    </source>
</evidence>
<comment type="catalytic activity">
    <reaction evidence="11">
        <text>N-terminal N-formyl-L-methionyl-[peptide] + H2O = N-terminal L-methionyl-[peptide] + formate</text>
        <dbReference type="Rhea" id="RHEA:24420"/>
        <dbReference type="Rhea" id="RHEA-COMP:10639"/>
        <dbReference type="Rhea" id="RHEA-COMP:10640"/>
        <dbReference type="ChEBI" id="CHEBI:15377"/>
        <dbReference type="ChEBI" id="CHEBI:15740"/>
        <dbReference type="ChEBI" id="CHEBI:49298"/>
        <dbReference type="ChEBI" id="CHEBI:64731"/>
        <dbReference type="EC" id="3.5.1.88"/>
    </reaction>
</comment>
<dbReference type="InterPro" id="IPR023635">
    <property type="entry name" value="Peptide_deformylase"/>
</dbReference>
<reference evidence="12" key="1">
    <citation type="submission" date="2021-08" db="EMBL/GenBank/DDBJ databases">
        <title>WGS assembly of Ceratopteris richardii.</title>
        <authorList>
            <person name="Marchant D.B."/>
            <person name="Chen G."/>
            <person name="Jenkins J."/>
            <person name="Shu S."/>
            <person name="Leebens-Mack J."/>
            <person name="Grimwood J."/>
            <person name="Schmutz J."/>
            <person name="Soltis P."/>
            <person name="Soltis D."/>
            <person name="Chen Z.-H."/>
        </authorList>
    </citation>
    <scope>NUCLEOTIDE SEQUENCE</scope>
    <source>
        <strain evidence="12">Whitten #5841</strain>
        <tissue evidence="12">Leaf</tissue>
    </source>
</reference>
<dbReference type="CDD" id="cd00487">
    <property type="entry name" value="Pep_deformylase"/>
    <property type="match status" value="1"/>
</dbReference>
<keyword evidence="9 11" id="KW-0809">Transit peptide</keyword>
<evidence type="ECO:0000313" key="13">
    <source>
        <dbReference type="Proteomes" id="UP000825935"/>
    </source>
</evidence>
<keyword evidence="13" id="KW-1185">Reference proteome</keyword>
<dbReference type="GO" id="GO:0006412">
    <property type="term" value="P:translation"/>
    <property type="evidence" value="ECO:0007669"/>
    <property type="project" value="UniProtKB-KW"/>
</dbReference>
<dbReference type="PANTHER" id="PTHR10458:SF22">
    <property type="entry name" value="PEPTIDE DEFORMYLASE"/>
    <property type="match status" value="1"/>
</dbReference>
<dbReference type="GO" id="GO:0042586">
    <property type="term" value="F:peptide deformylase activity"/>
    <property type="evidence" value="ECO:0007669"/>
    <property type="project" value="UniProtKB-EC"/>
</dbReference>
<dbReference type="Proteomes" id="UP000825935">
    <property type="component" value="Chromosome 21"/>
</dbReference>
<keyword evidence="7 11" id="KW-0378">Hydrolase</keyword>
<evidence type="ECO:0000256" key="7">
    <source>
        <dbReference type="ARBA" id="ARBA00022801"/>
    </source>
</evidence>
<evidence type="ECO:0000256" key="10">
    <source>
        <dbReference type="ARBA" id="ARBA00023004"/>
    </source>
</evidence>
<evidence type="ECO:0000313" key="12">
    <source>
        <dbReference type="EMBL" id="KAH7315397.1"/>
    </source>
</evidence>
<dbReference type="PRINTS" id="PR01576">
    <property type="entry name" value="PDEFORMYLASE"/>
</dbReference>
<keyword evidence="10" id="KW-0408">Iron</keyword>
<evidence type="ECO:0000256" key="11">
    <source>
        <dbReference type="RuleBase" id="RU362111"/>
    </source>
</evidence>
<keyword evidence="8 11" id="KW-0648">Protein biosynthesis</keyword>
<name>A0A8T2SD88_CERRI</name>
<evidence type="ECO:0000256" key="4">
    <source>
        <dbReference type="ARBA" id="ARBA00022528"/>
    </source>
</evidence>
<dbReference type="AlphaFoldDB" id="A0A8T2SD88"/>
<dbReference type="EMBL" id="CM035426">
    <property type="protein sequence ID" value="KAH7315397.1"/>
    <property type="molecule type" value="Genomic_DNA"/>
</dbReference>
<dbReference type="Pfam" id="PF01327">
    <property type="entry name" value="Pep_deformylase"/>
    <property type="match status" value="1"/>
</dbReference>
<dbReference type="HAMAP" id="MF_00163">
    <property type="entry name" value="Pep_deformylase"/>
    <property type="match status" value="1"/>
</dbReference>
<keyword evidence="4 11" id="KW-0150">Chloroplast</keyword>
<keyword evidence="5 11" id="KW-0934">Plastid</keyword>
<keyword evidence="6 11" id="KW-0479">Metal-binding</keyword>
<dbReference type="Gene3D" id="3.90.45.10">
    <property type="entry name" value="Peptide deformylase"/>
    <property type="match status" value="1"/>
</dbReference>
<dbReference type="OMA" id="CAAWLQP"/>
<dbReference type="SUPFAM" id="SSF56420">
    <property type="entry name" value="Peptide deformylase"/>
    <property type="match status" value="1"/>
</dbReference>
<dbReference type="GO" id="GO:0009507">
    <property type="term" value="C:chloroplast"/>
    <property type="evidence" value="ECO:0007669"/>
    <property type="project" value="UniProtKB-SubCell"/>
</dbReference>
<proteinExistence type="inferred from homology"/>
<sequence>MHAMLTSSPFKPLLYCSSLLSSSKARVFSSSPLLPLMPAYYSSVPDVRHVVEAVAGKPSSQYSLSSSTDRVILQKPSKSRVVAYGRRSLLSELQELREEKDVAGPLEYETPLNVVLYPDPRLRAKNKRISVFDENLEKFAKDMFEVMYKTDGVGLSAPQVGVNVQLMVFNPEGEKGKGEEIVLINPRIFKYSNKRSLFTEGCLSFPGIEADVERPVSVKIDAQDIKGKKFNIHLKGFQARIFQHEYDHLQSTLFFERMTPDVLETIIPALEQLEREYQQRTGLPSPEKVKSKA</sequence>
<protein>
    <recommendedName>
        <fullName evidence="3 11">Peptide deformylase</fullName>
        <ecNumber evidence="3 11">3.5.1.88</ecNumber>
    </recommendedName>
</protein>